<protein>
    <submittedName>
        <fullName evidence="1">Uncharacterized protein</fullName>
    </submittedName>
</protein>
<comment type="caution">
    <text evidence="1">The sequence shown here is derived from an EMBL/GenBank/DDBJ whole genome shotgun (WGS) entry which is preliminary data.</text>
</comment>
<evidence type="ECO:0000313" key="1">
    <source>
        <dbReference type="EMBL" id="KRT13214.1"/>
    </source>
</evidence>
<dbReference type="Proteomes" id="UP000051950">
    <property type="component" value="Unassembled WGS sequence"/>
</dbReference>
<sequence>MERLDYLERNPQVAYIAGAMSVELKWTGDSVNLAELGYSVALSGQLNHGQAGIARVFRWLEEKLSVNIGVPARRMASIRSRKRLSRAKFLDELKEVLERKMDEDDGH</sequence>
<dbReference type="AlphaFoldDB" id="A0A0T5VH72"/>
<gene>
    <name evidence="1" type="ORF">ASU31_25780</name>
</gene>
<dbReference type="Pfam" id="PF09357">
    <property type="entry name" value="RteC"/>
    <property type="match status" value="1"/>
</dbReference>
<evidence type="ECO:0000313" key="2">
    <source>
        <dbReference type="Proteomes" id="UP000051950"/>
    </source>
</evidence>
<dbReference type="OrthoDB" id="790983at2"/>
<accession>A0A0T5VH72</accession>
<dbReference type="InterPro" id="IPR018534">
    <property type="entry name" value="Tet_reg_excision_RteC"/>
</dbReference>
<organism evidence="1 2">
    <name type="scientific">Pedobacter ginsenosidimutans</name>
    <dbReference type="NCBI Taxonomy" id="687842"/>
    <lineage>
        <taxon>Bacteria</taxon>
        <taxon>Pseudomonadati</taxon>
        <taxon>Bacteroidota</taxon>
        <taxon>Sphingobacteriia</taxon>
        <taxon>Sphingobacteriales</taxon>
        <taxon>Sphingobacteriaceae</taxon>
        <taxon>Pedobacter</taxon>
    </lineage>
</organism>
<dbReference type="EMBL" id="LMZQ01000053">
    <property type="protein sequence ID" value="KRT13214.1"/>
    <property type="molecule type" value="Genomic_DNA"/>
</dbReference>
<dbReference type="RefSeq" id="WP_057935114.1">
    <property type="nucleotide sequence ID" value="NZ_LMZQ01000053.1"/>
</dbReference>
<keyword evidence="2" id="KW-1185">Reference proteome</keyword>
<reference evidence="1 2" key="1">
    <citation type="submission" date="2015-11" db="EMBL/GenBank/DDBJ databases">
        <title>Sequence of Pedobacter ginsenosidimutans.</title>
        <authorList>
            <person name="Carson E."/>
            <person name="Keyser V."/>
            <person name="Newman J."/>
            <person name="Miller J."/>
        </authorList>
    </citation>
    <scope>NUCLEOTIDE SEQUENCE [LARGE SCALE GENOMIC DNA]</scope>
    <source>
        <strain evidence="1 2">KACC 14530</strain>
    </source>
</reference>
<proteinExistence type="predicted"/>
<name>A0A0T5VH72_9SPHI</name>
<dbReference type="STRING" id="687842.ASU31_25780"/>